<organism evidence="8">
    <name type="scientific">uncultured Phycisphaerae bacterium</name>
    <dbReference type="NCBI Taxonomy" id="904963"/>
    <lineage>
        <taxon>Bacteria</taxon>
        <taxon>Pseudomonadati</taxon>
        <taxon>Planctomycetota</taxon>
        <taxon>Phycisphaerae</taxon>
        <taxon>environmental samples</taxon>
    </lineage>
</organism>
<dbReference type="InterPro" id="IPR000754">
    <property type="entry name" value="Ribosomal_uS9"/>
</dbReference>
<comment type="similarity">
    <text evidence="1 5 6">Belongs to the universal ribosomal protein uS9 family.</text>
</comment>
<proteinExistence type="inferred from homology"/>
<dbReference type="HAMAP" id="MF_00532_B">
    <property type="entry name" value="Ribosomal_uS9_B"/>
    <property type="match status" value="1"/>
</dbReference>
<accession>A0A6J4NDZ2</accession>
<dbReference type="SUPFAM" id="SSF54211">
    <property type="entry name" value="Ribosomal protein S5 domain 2-like"/>
    <property type="match status" value="1"/>
</dbReference>
<dbReference type="InterPro" id="IPR014721">
    <property type="entry name" value="Ribsml_uS5_D2-typ_fold_subgr"/>
</dbReference>
<dbReference type="GO" id="GO:0006412">
    <property type="term" value="P:translation"/>
    <property type="evidence" value="ECO:0007669"/>
    <property type="project" value="UniProtKB-UniRule"/>
</dbReference>
<evidence type="ECO:0000256" key="4">
    <source>
        <dbReference type="ARBA" id="ARBA00035259"/>
    </source>
</evidence>
<evidence type="ECO:0000256" key="1">
    <source>
        <dbReference type="ARBA" id="ARBA00005251"/>
    </source>
</evidence>
<dbReference type="PANTHER" id="PTHR21569:SF1">
    <property type="entry name" value="SMALL RIBOSOMAL SUBUNIT PROTEIN US9M"/>
    <property type="match status" value="1"/>
</dbReference>
<gene>
    <name evidence="5" type="primary">rpsI</name>
    <name evidence="8" type="ORF">AVDCRST_MAG64-750</name>
</gene>
<sequence length="158" mass="16941">MADQETTTTAATDTAPPAPAPAAAPAPTGPQTFVWGVGRRKSAVARVRVAPGNGRIEVNGRTLNDYFTFERDRKAIFGPLEVTNTGGKMDVLVNATGGGPSGQTGAIIMGLGRALAKYDQTLEAPLRGAGFMTRDSRMKERKKYGQRGARRRFQFSKR</sequence>
<name>A0A6J4NDZ2_9BACT</name>
<dbReference type="PANTHER" id="PTHR21569">
    <property type="entry name" value="RIBOSOMAL PROTEIN S9"/>
    <property type="match status" value="1"/>
</dbReference>
<evidence type="ECO:0000256" key="2">
    <source>
        <dbReference type="ARBA" id="ARBA00022980"/>
    </source>
</evidence>
<feature type="region of interest" description="Disordered" evidence="7">
    <location>
        <begin position="135"/>
        <end position="158"/>
    </location>
</feature>
<dbReference type="EMBL" id="CADCUQ010000183">
    <property type="protein sequence ID" value="CAA9382541.1"/>
    <property type="molecule type" value="Genomic_DNA"/>
</dbReference>
<evidence type="ECO:0000256" key="6">
    <source>
        <dbReference type="RuleBase" id="RU003815"/>
    </source>
</evidence>
<dbReference type="PROSITE" id="PS00360">
    <property type="entry name" value="RIBOSOMAL_S9"/>
    <property type="match status" value="1"/>
</dbReference>
<feature type="compositionally biased region" description="Basic residues" evidence="7">
    <location>
        <begin position="139"/>
        <end position="158"/>
    </location>
</feature>
<keyword evidence="2 5" id="KW-0689">Ribosomal protein</keyword>
<dbReference type="NCBIfam" id="NF001099">
    <property type="entry name" value="PRK00132.1"/>
    <property type="match status" value="1"/>
</dbReference>
<keyword evidence="3 5" id="KW-0687">Ribonucleoprotein</keyword>
<protein>
    <recommendedName>
        <fullName evidence="4 5">Small ribosomal subunit protein uS9</fullName>
    </recommendedName>
</protein>
<dbReference type="GO" id="GO:0003723">
    <property type="term" value="F:RNA binding"/>
    <property type="evidence" value="ECO:0007669"/>
    <property type="project" value="TreeGrafter"/>
</dbReference>
<evidence type="ECO:0000256" key="5">
    <source>
        <dbReference type="HAMAP-Rule" id="MF_00532"/>
    </source>
</evidence>
<feature type="compositionally biased region" description="Pro residues" evidence="7">
    <location>
        <begin position="16"/>
        <end position="28"/>
    </location>
</feature>
<dbReference type="Pfam" id="PF00380">
    <property type="entry name" value="Ribosomal_S9"/>
    <property type="match status" value="1"/>
</dbReference>
<dbReference type="FunFam" id="3.30.230.10:FF:000001">
    <property type="entry name" value="30S ribosomal protein S9"/>
    <property type="match status" value="1"/>
</dbReference>
<feature type="compositionally biased region" description="Low complexity" evidence="7">
    <location>
        <begin position="1"/>
        <end position="15"/>
    </location>
</feature>
<dbReference type="AlphaFoldDB" id="A0A6J4NDZ2"/>
<dbReference type="GO" id="GO:0003735">
    <property type="term" value="F:structural constituent of ribosome"/>
    <property type="evidence" value="ECO:0007669"/>
    <property type="project" value="InterPro"/>
</dbReference>
<dbReference type="InterPro" id="IPR020568">
    <property type="entry name" value="Ribosomal_Su5_D2-typ_SF"/>
</dbReference>
<dbReference type="InterPro" id="IPR023035">
    <property type="entry name" value="Ribosomal_uS9_bac/plastid"/>
</dbReference>
<dbReference type="GO" id="GO:0022627">
    <property type="term" value="C:cytosolic small ribosomal subunit"/>
    <property type="evidence" value="ECO:0007669"/>
    <property type="project" value="TreeGrafter"/>
</dbReference>
<evidence type="ECO:0000256" key="3">
    <source>
        <dbReference type="ARBA" id="ARBA00023274"/>
    </source>
</evidence>
<evidence type="ECO:0000256" key="7">
    <source>
        <dbReference type="SAM" id="MobiDB-lite"/>
    </source>
</evidence>
<dbReference type="InterPro" id="IPR020574">
    <property type="entry name" value="Ribosomal_uS9_CS"/>
</dbReference>
<dbReference type="Gene3D" id="3.30.230.10">
    <property type="match status" value="1"/>
</dbReference>
<reference evidence="8" key="1">
    <citation type="submission" date="2020-02" db="EMBL/GenBank/DDBJ databases">
        <authorList>
            <person name="Meier V. D."/>
        </authorList>
    </citation>
    <scope>NUCLEOTIDE SEQUENCE</scope>
    <source>
        <strain evidence="8">AVDCRST_MAG64</strain>
    </source>
</reference>
<evidence type="ECO:0000313" key="8">
    <source>
        <dbReference type="EMBL" id="CAA9382541.1"/>
    </source>
</evidence>
<feature type="region of interest" description="Disordered" evidence="7">
    <location>
        <begin position="1"/>
        <end position="31"/>
    </location>
</feature>